<sequence>MFIHTNSIMGQSLFHLSALFFAVYFNVADSQQRYSLETRYTDMPVTHYEWQKQMETFKLRYLVNNKYHVRGGPIFVYLGGRGDINVYSQNTGFLFEIAAKFGALIAFIEHRYYGESLPFGNESLVIDNLRYLTTTEVLADFVQTIDVVKREALENLVSFDRHPVIAFGGGYSGSLAAWLRMKYPFLVLGAIASSAPMIYSSSVTNCECFNDVVTRTFEKYGQEQCVKTVKLGWEIIVNLSRSKLGLDFISSTWKLCKRMSSAEDVEKLLNWLNNIYVKLALNNYHYPSDFFMPLPAYPLKVFCDKLTSSFFNDTKGLVEYFGQALQVYTNYSGKSVCNSLEEPTDYLLKYQECTELVMPKCSIDTDMFINKPWVYENFALECHAKYGISGVKADWITLAYGGRNMKYASNIVFSHGEMDPYTCYGMRNNASSTVWTFDIADGSHHVDLRNPDVSDNNYILTARRHHVQAINTWLKLN</sequence>
<evidence type="ECO:0000313" key="19">
    <source>
        <dbReference type="EMBL" id="CAG9856647.1"/>
    </source>
</evidence>
<dbReference type="GO" id="GO:0005764">
    <property type="term" value="C:lysosome"/>
    <property type="evidence" value="ECO:0007669"/>
    <property type="project" value="UniProtKB-SubCell"/>
</dbReference>
<evidence type="ECO:0000256" key="1">
    <source>
        <dbReference type="ARBA" id="ARBA00004371"/>
    </source>
</evidence>
<accession>A0A9N9TJX1</accession>
<gene>
    <name evidence="19" type="ORF">PHYEVI_LOCUS3067</name>
</gene>
<evidence type="ECO:0000256" key="10">
    <source>
        <dbReference type="ARBA" id="ARBA00023180"/>
    </source>
</evidence>
<dbReference type="FunFam" id="1.20.120.980:FF:000002">
    <property type="entry name" value="lysosomal Pro-X carboxypeptidase"/>
    <property type="match status" value="1"/>
</dbReference>
<dbReference type="PANTHER" id="PTHR11010">
    <property type="entry name" value="PROTEASE S28 PRO-X CARBOXYPEPTIDASE-RELATED"/>
    <property type="match status" value="1"/>
</dbReference>
<evidence type="ECO:0000256" key="7">
    <source>
        <dbReference type="ARBA" id="ARBA00022801"/>
    </source>
</evidence>
<evidence type="ECO:0000256" key="17">
    <source>
        <dbReference type="ARBA" id="ARBA00076608"/>
    </source>
</evidence>
<feature type="signal peptide" evidence="18">
    <location>
        <begin position="1"/>
        <end position="30"/>
    </location>
</feature>
<evidence type="ECO:0000256" key="4">
    <source>
        <dbReference type="ARBA" id="ARBA00022645"/>
    </source>
</evidence>
<keyword evidence="20" id="KW-1185">Reference proteome</keyword>
<dbReference type="InterPro" id="IPR029058">
    <property type="entry name" value="AB_hydrolase_fold"/>
</dbReference>
<evidence type="ECO:0000256" key="11">
    <source>
        <dbReference type="ARBA" id="ARBA00023228"/>
    </source>
</evidence>
<keyword evidence="9" id="KW-1015">Disulfide bond</keyword>
<dbReference type="Proteomes" id="UP001153712">
    <property type="component" value="Chromosome 12"/>
</dbReference>
<keyword evidence="6 18" id="KW-0732">Signal</keyword>
<proteinExistence type="inferred from homology"/>
<evidence type="ECO:0000256" key="5">
    <source>
        <dbReference type="ARBA" id="ARBA00022670"/>
    </source>
</evidence>
<keyword evidence="11" id="KW-0458">Lysosome</keyword>
<protein>
    <recommendedName>
        <fullName evidence="15">Lysosomal Pro-X carboxypeptidase</fullName>
        <ecNumber evidence="14">3.4.16.2</ecNumber>
    </recommendedName>
    <alternativeName>
        <fullName evidence="17">Proline carboxypeptidase</fullName>
    </alternativeName>
    <alternativeName>
        <fullName evidence="16">Prolylcarboxypeptidase</fullName>
    </alternativeName>
</protein>
<evidence type="ECO:0000256" key="2">
    <source>
        <dbReference type="ARBA" id="ARBA00011079"/>
    </source>
</evidence>
<evidence type="ECO:0000256" key="6">
    <source>
        <dbReference type="ARBA" id="ARBA00022729"/>
    </source>
</evidence>
<dbReference type="OrthoDB" id="2130629at2759"/>
<evidence type="ECO:0000256" key="8">
    <source>
        <dbReference type="ARBA" id="ARBA00023145"/>
    </source>
</evidence>
<comment type="function">
    <text evidence="13">Cleaves C-terminal amino acids linked to proline in peptides such as angiotensin II, III and des-Arg9-bradykinin. This cleavage occurs at acidic pH, but enzymatic activity is retained with some substrates at neutral pH.</text>
</comment>
<comment type="subunit">
    <text evidence="3">Homodimer.</text>
</comment>
<feature type="chain" id="PRO_5040209721" description="Lysosomal Pro-X carboxypeptidase" evidence="18">
    <location>
        <begin position="31"/>
        <end position="477"/>
    </location>
</feature>
<dbReference type="SUPFAM" id="SSF53474">
    <property type="entry name" value="alpha/beta-Hydrolases"/>
    <property type="match status" value="1"/>
</dbReference>
<dbReference type="Pfam" id="PF05577">
    <property type="entry name" value="Peptidase_S28"/>
    <property type="match status" value="1"/>
</dbReference>
<evidence type="ECO:0000256" key="3">
    <source>
        <dbReference type="ARBA" id="ARBA00011738"/>
    </source>
</evidence>
<comment type="subcellular location">
    <subcellularLocation>
        <location evidence="1">Lysosome</location>
    </subcellularLocation>
</comment>
<evidence type="ECO:0000256" key="12">
    <source>
        <dbReference type="ARBA" id="ARBA00052013"/>
    </source>
</evidence>
<dbReference type="PANTHER" id="PTHR11010:SF38">
    <property type="entry name" value="LYSOSOMAL PRO-X CARBOXYPEPTIDASE"/>
    <property type="match status" value="1"/>
</dbReference>
<evidence type="ECO:0000313" key="20">
    <source>
        <dbReference type="Proteomes" id="UP001153712"/>
    </source>
</evidence>
<evidence type="ECO:0000256" key="18">
    <source>
        <dbReference type="SAM" id="SignalP"/>
    </source>
</evidence>
<dbReference type="GO" id="GO:0006508">
    <property type="term" value="P:proteolysis"/>
    <property type="evidence" value="ECO:0007669"/>
    <property type="project" value="UniProtKB-KW"/>
</dbReference>
<keyword evidence="5" id="KW-0645">Protease</keyword>
<reference evidence="19" key="1">
    <citation type="submission" date="2022-01" db="EMBL/GenBank/DDBJ databases">
        <authorList>
            <person name="King R."/>
        </authorList>
    </citation>
    <scope>NUCLEOTIDE SEQUENCE</scope>
</reference>
<evidence type="ECO:0000256" key="9">
    <source>
        <dbReference type="ARBA" id="ARBA00023157"/>
    </source>
</evidence>
<dbReference type="Gene3D" id="1.20.120.980">
    <property type="entry name" value="Serine carboxypeptidase S28, SKS domain"/>
    <property type="match status" value="1"/>
</dbReference>
<keyword evidence="8" id="KW-0865">Zymogen</keyword>
<evidence type="ECO:0000256" key="16">
    <source>
        <dbReference type="ARBA" id="ARBA00076475"/>
    </source>
</evidence>
<dbReference type="EMBL" id="OU900105">
    <property type="protein sequence ID" value="CAG9856647.1"/>
    <property type="molecule type" value="Genomic_DNA"/>
</dbReference>
<evidence type="ECO:0000256" key="13">
    <source>
        <dbReference type="ARBA" id="ARBA00059701"/>
    </source>
</evidence>
<dbReference type="InterPro" id="IPR008758">
    <property type="entry name" value="Peptidase_S28"/>
</dbReference>
<keyword evidence="7" id="KW-0378">Hydrolase</keyword>
<dbReference type="EC" id="3.4.16.2" evidence="14"/>
<dbReference type="GO" id="GO:0004185">
    <property type="term" value="F:serine-type carboxypeptidase activity"/>
    <property type="evidence" value="ECO:0007669"/>
    <property type="project" value="UniProtKB-EC"/>
</dbReference>
<dbReference type="Gene3D" id="3.40.50.1820">
    <property type="entry name" value="alpha/beta hydrolase"/>
    <property type="match status" value="1"/>
</dbReference>
<dbReference type="InterPro" id="IPR042269">
    <property type="entry name" value="Ser_carbopepase_S28_SKS"/>
</dbReference>
<organism evidence="19 20">
    <name type="scientific">Phyllotreta striolata</name>
    <name type="common">Striped flea beetle</name>
    <name type="synonym">Crioceris striolata</name>
    <dbReference type="NCBI Taxonomy" id="444603"/>
    <lineage>
        <taxon>Eukaryota</taxon>
        <taxon>Metazoa</taxon>
        <taxon>Ecdysozoa</taxon>
        <taxon>Arthropoda</taxon>
        <taxon>Hexapoda</taxon>
        <taxon>Insecta</taxon>
        <taxon>Pterygota</taxon>
        <taxon>Neoptera</taxon>
        <taxon>Endopterygota</taxon>
        <taxon>Coleoptera</taxon>
        <taxon>Polyphaga</taxon>
        <taxon>Cucujiformia</taxon>
        <taxon>Chrysomeloidea</taxon>
        <taxon>Chrysomelidae</taxon>
        <taxon>Galerucinae</taxon>
        <taxon>Alticini</taxon>
        <taxon>Phyllotreta</taxon>
    </lineage>
</organism>
<dbReference type="GO" id="GO:0008239">
    <property type="term" value="F:dipeptidyl-peptidase activity"/>
    <property type="evidence" value="ECO:0007669"/>
    <property type="project" value="TreeGrafter"/>
</dbReference>
<evidence type="ECO:0000256" key="15">
    <source>
        <dbReference type="ARBA" id="ARBA00073691"/>
    </source>
</evidence>
<name>A0A9N9TJX1_PHYSR</name>
<dbReference type="AlphaFoldDB" id="A0A9N9TJX1"/>
<evidence type="ECO:0000256" key="14">
    <source>
        <dbReference type="ARBA" id="ARBA00066456"/>
    </source>
</evidence>
<comment type="catalytic activity">
    <reaction evidence="12">
        <text>Cleavage of a -Pro-|-Xaa bond to release a C-terminal amino acid.</text>
        <dbReference type="EC" id="3.4.16.2"/>
    </reaction>
</comment>
<keyword evidence="4" id="KW-0121">Carboxypeptidase</keyword>
<comment type="similarity">
    <text evidence="2">Belongs to the peptidase S28 family.</text>
</comment>
<keyword evidence="10" id="KW-0325">Glycoprotein</keyword>